<keyword evidence="3" id="KW-1185">Reference proteome</keyword>
<reference evidence="2 3" key="1">
    <citation type="submission" date="2015-11" db="EMBL/GenBank/DDBJ databases">
        <title>Genomic analysis of 38 Legionella species identifies large and diverse effector repertoires.</title>
        <authorList>
            <person name="Burstein D."/>
            <person name="Amaro F."/>
            <person name="Zusman T."/>
            <person name="Lifshitz Z."/>
            <person name="Cohen O."/>
            <person name="Gilbert J.A."/>
            <person name="Pupko T."/>
            <person name="Shuman H.A."/>
            <person name="Segal G."/>
        </authorList>
    </citation>
    <scope>NUCLEOTIDE SEQUENCE [LARGE SCALE GENOMIC DNA]</scope>
    <source>
        <strain evidence="2 3">ATCC 49655</strain>
    </source>
</reference>
<feature type="transmembrane region" description="Helical" evidence="1">
    <location>
        <begin position="12"/>
        <end position="34"/>
    </location>
</feature>
<evidence type="ECO:0000313" key="3">
    <source>
        <dbReference type="Proteomes" id="UP000054600"/>
    </source>
</evidence>
<keyword evidence="1" id="KW-0812">Transmembrane</keyword>
<proteinExistence type="predicted"/>
<organism evidence="2 3">
    <name type="scientific">Legionella shakespearei DSM 23087</name>
    <dbReference type="NCBI Taxonomy" id="1122169"/>
    <lineage>
        <taxon>Bacteria</taxon>
        <taxon>Pseudomonadati</taxon>
        <taxon>Pseudomonadota</taxon>
        <taxon>Gammaproteobacteria</taxon>
        <taxon>Legionellales</taxon>
        <taxon>Legionellaceae</taxon>
        <taxon>Legionella</taxon>
    </lineage>
</organism>
<keyword evidence="1" id="KW-1133">Transmembrane helix</keyword>
<protein>
    <submittedName>
        <fullName evidence="2">Uncharacterized protein</fullName>
    </submittedName>
</protein>
<keyword evidence="1" id="KW-0472">Membrane</keyword>
<dbReference type="OrthoDB" id="5653145at2"/>
<gene>
    <name evidence="2" type="ORF">Lsha_1557</name>
</gene>
<dbReference type="EMBL" id="LNYW01000043">
    <property type="protein sequence ID" value="KTD60840.1"/>
    <property type="molecule type" value="Genomic_DNA"/>
</dbReference>
<feature type="transmembrane region" description="Helical" evidence="1">
    <location>
        <begin position="46"/>
        <end position="63"/>
    </location>
</feature>
<dbReference type="Proteomes" id="UP000054600">
    <property type="component" value="Unassembled WGS sequence"/>
</dbReference>
<evidence type="ECO:0000313" key="2">
    <source>
        <dbReference type="EMBL" id="KTD60840.1"/>
    </source>
</evidence>
<evidence type="ECO:0000256" key="1">
    <source>
        <dbReference type="SAM" id="Phobius"/>
    </source>
</evidence>
<sequence>MEKVTNQNSKLLPMLLISFILFIGMFFYTGLTYASTSPSQPPGTQLAYFIGYHSYGGPGYIYYGPKYRPRGTYWTGWRYIGHGCKRSCLIERWSGRVIRCTKRCY</sequence>
<accession>A0A0W0YVF8</accession>
<dbReference type="PATRIC" id="fig|1122169.6.peg.1794"/>
<dbReference type="eggNOG" id="ENOG5031EFP">
    <property type="taxonomic scope" value="Bacteria"/>
</dbReference>
<dbReference type="RefSeq" id="WP_018578138.1">
    <property type="nucleotide sequence ID" value="NZ_KB892426.1"/>
</dbReference>
<dbReference type="AlphaFoldDB" id="A0A0W0YVF8"/>
<comment type="caution">
    <text evidence="2">The sequence shown here is derived from an EMBL/GenBank/DDBJ whole genome shotgun (WGS) entry which is preliminary data.</text>
</comment>
<name>A0A0W0YVF8_9GAMM</name>